<keyword evidence="2" id="KW-0285">Flavoprotein</keyword>
<keyword evidence="6" id="KW-0732">Signal</keyword>
<evidence type="ECO:0000256" key="5">
    <source>
        <dbReference type="ARBA" id="ARBA00023033"/>
    </source>
</evidence>
<feature type="domain" description="FAD-binding" evidence="7">
    <location>
        <begin position="4"/>
        <end position="176"/>
    </location>
</feature>
<dbReference type="SUPFAM" id="SSF51905">
    <property type="entry name" value="FAD/NAD(P)-binding domain"/>
    <property type="match status" value="1"/>
</dbReference>
<evidence type="ECO:0000313" key="9">
    <source>
        <dbReference type="Proteomes" id="UP001176059"/>
    </source>
</evidence>
<keyword evidence="5" id="KW-0503">Monooxygenase</keyword>
<keyword evidence="9" id="KW-1185">Reference proteome</keyword>
<organism evidence="8 9">
    <name type="scientific">Lentinula guzmanii</name>
    <dbReference type="NCBI Taxonomy" id="2804957"/>
    <lineage>
        <taxon>Eukaryota</taxon>
        <taxon>Fungi</taxon>
        <taxon>Dikarya</taxon>
        <taxon>Basidiomycota</taxon>
        <taxon>Agaricomycotina</taxon>
        <taxon>Agaricomycetes</taxon>
        <taxon>Agaricomycetidae</taxon>
        <taxon>Agaricales</taxon>
        <taxon>Marasmiineae</taxon>
        <taxon>Omphalotaceae</taxon>
        <taxon>Lentinula</taxon>
    </lineage>
</organism>
<feature type="chain" id="PRO_5041349307" evidence="6">
    <location>
        <begin position="20"/>
        <end position="492"/>
    </location>
</feature>
<name>A0AA38JDZ1_9AGAR</name>
<dbReference type="PANTHER" id="PTHR13789">
    <property type="entry name" value="MONOOXYGENASE"/>
    <property type="match status" value="1"/>
</dbReference>
<proteinExistence type="inferred from homology"/>
<dbReference type="GO" id="GO:0004497">
    <property type="term" value="F:monooxygenase activity"/>
    <property type="evidence" value="ECO:0007669"/>
    <property type="project" value="UniProtKB-KW"/>
</dbReference>
<evidence type="ECO:0000313" key="8">
    <source>
        <dbReference type="EMBL" id="KAJ3714936.1"/>
    </source>
</evidence>
<evidence type="ECO:0000256" key="6">
    <source>
        <dbReference type="SAM" id="SignalP"/>
    </source>
</evidence>
<dbReference type="GO" id="GO:0071949">
    <property type="term" value="F:FAD binding"/>
    <property type="evidence" value="ECO:0007669"/>
    <property type="project" value="InterPro"/>
</dbReference>
<keyword evidence="4" id="KW-0560">Oxidoreductase</keyword>
<dbReference type="PRINTS" id="PR00420">
    <property type="entry name" value="RNGMNOXGNASE"/>
</dbReference>
<dbReference type="EMBL" id="JANVFO010000087">
    <property type="protein sequence ID" value="KAJ3714936.1"/>
    <property type="molecule type" value="Genomic_DNA"/>
</dbReference>
<evidence type="ECO:0000256" key="3">
    <source>
        <dbReference type="ARBA" id="ARBA00022827"/>
    </source>
</evidence>
<comment type="similarity">
    <text evidence="1">Belongs to the paxM FAD-dependent monooxygenase family.</text>
</comment>
<reference evidence="8" key="1">
    <citation type="submission" date="2022-08" db="EMBL/GenBank/DDBJ databases">
        <authorList>
            <consortium name="DOE Joint Genome Institute"/>
            <person name="Min B."/>
            <person name="Sierra-Patev S."/>
            <person name="Naranjo-Ortiz M."/>
            <person name="Looney B."/>
            <person name="Konkel Z."/>
            <person name="Slot J.C."/>
            <person name="Sakamoto Y."/>
            <person name="Steenwyk J.L."/>
            <person name="Rokas A."/>
            <person name="Carro J."/>
            <person name="Camarero S."/>
            <person name="Ferreira P."/>
            <person name="Molpeceres G."/>
            <person name="Ruiz-duenas F.J."/>
            <person name="Serrano A."/>
            <person name="Henrissat B."/>
            <person name="Drula E."/>
            <person name="Hughes K.W."/>
            <person name="Mata J.L."/>
            <person name="Ishikawa N.K."/>
            <person name="Vargas-Isla R."/>
            <person name="Ushijima S."/>
            <person name="Smith C.A."/>
            <person name="Ahrendt S."/>
            <person name="Andreopoulos W."/>
            <person name="He G."/>
            <person name="LaButti K."/>
            <person name="Lipzen A."/>
            <person name="Ng V."/>
            <person name="Riley R."/>
            <person name="Sandor L."/>
            <person name="Barry K."/>
            <person name="Martinez A.T."/>
            <person name="Xiao Y."/>
            <person name="Gibbons J.G."/>
            <person name="Terashima K."/>
            <person name="Hibbett D.S."/>
            <person name="Grigoriev I.V."/>
        </authorList>
    </citation>
    <scope>NUCLEOTIDE SEQUENCE</scope>
    <source>
        <strain evidence="8">ET3784</strain>
    </source>
</reference>
<dbReference type="InterPro" id="IPR050493">
    <property type="entry name" value="FAD-dep_Monooxygenase_BioMet"/>
</dbReference>
<feature type="signal peptide" evidence="6">
    <location>
        <begin position="1"/>
        <end position="19"/>
    </location>
</feature>
<dbReference type="SUPFAM" id="SSF54373">
    <property type="entry name" value="FAD-linked reductases, C-terminal domain"/>
    <property type="match status" value="1"/>
</dbReference>
<evidence type="ECO:0000256" key="2">
    <source>
        <dbReference type="ARBA" id="ARBA00022630"/>
    </source>
</evidence>
<dbReference type="PANTHER" id="PTHR13789:SF147">
    <property type="entry name" value="PUTATIVE (AFU_ORTHOLOGUE AFUA_2G01950)-RELATED"/>
    <property type="match status" value="1"/>
</dbReference>
<protein>
    <submittedName>
        <fullName evidence="8">Salicylate hydroxylase</fullName>
    </submittedName>
</protein>
<evidence type="ECO:0000259" key="7">
    <source>
        <dbReference type="Pfam" id="PF01494"/>
    </source>
</evidence>
<dbReference type="AlphaFoldDB" id="A0AA38JDZ1"/>
<dbReference type="InterPro" id="IPR036188">
    <property type="entry name" value="FAD/NAD-bd_sf"/>
</dbReference>
<keyword evidence="3" id="KW-0274">FAD</keyword>
<comment type="caution">
    <text evidence="8">The sequence shown here is derived from an EMBL/GenBank/DDBJ whole genome shotgun (WGS) entry which is preliminary data.</text>
</comment>
<dbReference type="Gene3D" id="3.50.50.60">
    <property type="entry name" value="FAD/NAD(P)-binding domain"/>
    <property type="match status" value="1"/>
</dbReference>
<gene>
    <name evidence="8" type="ORF">DFJ43DRAFT_854197</name>
</gene>
<reference evidence="8" key="2">
    <citation type="journal article" date="2023" name="Proc. Natl. Acad. Sci. U.S.A.">
        <title>A global phylogenomic analysis of the shiitake genus Lentinula.</title>
        <authorList>
            <person name="Sierra-Patev S."/>
            <person name="Min B."/>
            <person name="Naranjo-Ortiz M."/>
            <person name="Looney B."/>
            <person name="Konkel Z."/>
            <person name="Slot J.C."/>
            <person name="Sakamoto Y."/>
            <person name="Steenwyk J.L."/>
            <person name="Rokas A."/>
            <person name="Carro J."/>
            <person name="Camarero S."/>
            <person name="Ferreira P."/>
            <person name="Molpeceres G."/>
            <person name="Ruiz-Duenas F.J."/>
            <person name="Serrano A."/>
            <person name="Henrissat B."/>
            <person name="Drula E."/>
            <person name="Hughes K.W."/>
            <person name="Mata J.L."/>
            <person name="Ishikawa N.K."/>
            <person name="Vargas-Isla R."/>
            <person name="Ushijima S."/>
            <person name="Smith C.A."/>
            <person name="Donoghue J."/>
            <person name="Ahrendt S."/>
            <person name="Andreopoulos W."/>
            <person name="He G."/>
            <person name="LaButti K."/>
            <person name="Lipzen A."/>
            <person name="Ng V."/>
            <person name="Riley R."/>
            <person name="Sandor L."/>
            <person name="Barry K."/>
            <person name="Martinez A.T."/>
            <person name="Xiao Y."/>
            <person name="Gibbons J.G."/>
            <person name="Terashima K."/>
            <person name="Grigoriev I.V."/>
            <person name="Hibbett D."/>
        </authorList>
    </citation>
    <scope>NUCLEOTIDE SEQUENCE</scope>
    <source>
        <strain evidence="8">ET3784</strain>
    </source>
</reference>
<sequence length="492" mass="54403">MRTLTVIVVGAGIAGLSTALALAADGHEVIVLDTIKEFTEVGAGIRVPPNSCKLLTEWGVDLGLIKKEVSRGNRFVSWKDKVLCEIPFSDDEFGAPYHFIHRTDLVEAMRKAAEKYAKNITQNTPLGLGTISIFTNSRVIEYDFDGPGVRTSGGEWYTGDLVVAADGIRSLARDEIIRAHHHPPNPLVDTGDVAYRILVPASPLLQDPDLTIRKLVTEPWATHWMGPEGHAVGYPLRGGELYNIIIDVTHRTDRGKSVGEAEWSKRADNRELVERFKDGWCPIVRRLCGMTGEYVKWKLAELERPLECWVHPGGKVTLLGDSAHPMMPYLAQGAAQVMEDAAALRAAIFSRLGLSGYSLELSESLEFSISSALSIYQSSRASRTAYITRNTQVLQEWLHLYDGPAQEERDRLMSLRNDERNPVFWASEVRRDWLFGWDARKIGQCQVGDGGKHVGGDIGGKGGKIPELPLFPPPESSVYPGRDLRGRLGIVS</sequence>
<evidence type="ECO:0000256" key="1">
    <source>
        <dbReference type="ARBA" id="ARBA00007992"/>
    </source>
</evidence>
<dbReference type="InterPro" id="IPR002938">
    <property type="entry name" value="FAD-bd"/>
</dbReference>
<dbReference type="Pfam" id="PF01494">
    <property type="entry name" value="FAD_binding_3"/>
    <property type="match status" value="1"/>
</dbReference>
<dbReference type="Proteomes" id="UP001176059">
    <property type="component" value="Unassembled WGS sequence"/>
</dbReference>
<evidence type="ECO:0000256" key="4">
    <source>
        <dbReference type="ARBA" id="ARBA00023002"/>
    </source>
</evidence>
<accession>A0AA38JDZ1</accession>